<reference evidence="3" key="1">
    <citation type="submission" date="2019-11" db="EMBL/GenBank/DDBJ databases">
        <authorList>
            <person name="Feng L."/>
        </authorList>
    </citation>
    <scope>NUCLEOTIDE SEQUENCE</scope>
    <source>
        <strain evidence="3">IbartlettiiLFYP30</strain>
    </source>
</reference>
<dbReference type="RefSeq" id="WP_024038240.1">
    <property type="nucleotide sequence ID" value="NZ_CACRUE010000006.1"/>
</dbReference>
<keyword evidence="2" id="KW-0472">Membrane</keyword>
<evidence type="ECO:0000256" key="2">
    <source>
        <dbReference type="SAM" id="Phobius"/>
    </source>
</evidence>
<feature type="compositionally biased region" description="Acidic residues" evidence="1">
    <location>
        <begin position="150"/>
        <end position="171"/>
    </location>
</feature>
<sequence length="171" mass="18954">MAEHKKYKKTGIVIIIGAILVLIMRLYILSAILFLIGLITATYPFIKKNTNEMSGLDIEDSKCNCENCDSKGCNTNYDCNNLNCDNIDSKVISSTSDNKNIIQPDIGTESEVDIEPDISIEPEIDAQPDTSSVIEVDFENSTKPTTDANSSEDEYNSEVDTIIDDNEKDDK</sequence>
<feature type="compositionally biased region" description="Polar residues" evidence="1">
    <location>
        <begin position="128"/>
        <end position="149"/>
    </location>
</feature>
<organism evidence="3">
    <name type="scientific">Intestinibacter bartlettii</name>
    <dbReference type="NCBI Taxonomy" id="261299"/>
    <lineage>
        <taxon>Bacteria</taxon>
        <taxon>Bacillati</taxon>
        <taxon>Bacillota</taxon>
        <taxon>Clostridia</taxon>
        <taxon>Peptostreptococcales</taxon>
        <taxon>Peptostreptococcaceae</taxon>
        <taxon>Intestinibacter</taxon>
    </lineage>
</organism>
<accession>A0A6N2YUM5</accession>
<name>A0A6N2YUM5_9FIRM</name>
<proteinExistence type="predicted"/>
<evidence type="ECO:0000313" key="3">
    <source>
        <dbReference type="EMBL" id="VYT70581.1"/>
    </source>
</evidence>
<dbReference type="EMBL" id="CACRUE010000006">
    <property type="protein sequence ID" value="VYT70581.1"/>
    <property type="molecule type" value="Genomic_DNA"/>
</dbReference>
<keyword evidence="2" id="KW-0812">Transmembrane</keyword>
<keyword evidence="2" id="KW-1133">Transmembrane helix</keyword>
<feature type="transmembrane region" description="Helical" evidence="2">
    <location>
        <begin position="12"/>
        <end position="39"/>
    </location>
</feature>
<feature type="region of interest" description="Disordered" evidence="1">
    <location>
        <begin position="121"/>
        <end position="171"/>
    </location>
</feature>
<evidence type="ECO:0000256" key="1">
    <source>
        <dbReference type="SAM" id="MobiDB-lite"/>
    </source>
</evidence>
<protein>
    <submittedName>
        <fullName evidence="3">Uncharacterized protein</fullName>
    </submittedName>
</protein>
<gene>
    <name evidence="3" type="ORF">IBLFYP30_00965</name>
</gene>
<dbReference type="AlphaFoldDB" id="A0A6N2YUM5"/>